<feature type="domain" description="FAD dependent oxidoreductase" evidence="5">
    <location>
        <begin position="9"/>
        <end position="348"/>
    </location>
</feature>
<comment type="cofactor">
    <cofactor evidence="1">
        <name>FAD</name>
        <dbReference type="ChEBI" id="CHEBI:57692"/>
    </cofactor>
</comment>
<dbReference type="PANTHER" id="PTHR10961:SF46">
    <property type="entry name" value="PEROXISOMAL SARCOSINE OXIDASE"/>
    <property type="match status" value="1"/>
</dbReference>
<keyword evidence="3" id="KW-0274">FAD</keyword>
<evidence type="ECO:0000256" key="3">
    <source>
        <dbReference type="ARBA" id="ARBA00022827"/>
    </source>
</evidence>
<evidence type="ECO:0000313" key="7">
    <source>
        <dbReference type="Proteomes" id="UP001243009"/>
    </source>
</evidence>
<dbReference type="Gene3D" id="3.50.50.60">
    <property type="entry name" value="FAD/NAD(P)-binding domain"/>
    <property type="match status" value="1"/>
</dbReference>
<evidence type="ECO:0000256" key="2">
    <source>
        <dbReference type="ARBA" id="ARBA00022630"/>
    </source>
</evidence>
<dbReference type="Gene3D" id="3.30.9.10">
    <property type="entry name" value="D-Amino Acid Oxidase, subunit A, domain 2"/>
    <property type="match status" value="1"/>
</dbReference>
<reference evidence="6 7" key="1">
    <citation type="submission" date="2023-08" db="EMBL/GenBank/DDBJ databases">
        <title>The draft genome sequence of Paracraurococcus sp. LOR1-02.</title>
        <authorList>
            <person name="Kingkaew E."/>
            <person name="Tanasupawat S."/>
        </authorList>
    </citation>
    <scope>NUCLEOTIDE SEQUENCE [LARGE SCALE GENOMIC DNA]</scope>
    <source>
        <strain evidence="6 7">LOR1-02</strain>
    </source>
</reference>
<keyword evidence="4" id="KW-0560">Oxidoreductase</keyword>
<comment type="caution">
    <text evidence="6">The sequence shown here is derived from an EMBL/GenBank/DDBJ whole genome shotgun (WGS) entry which is preliminary data.</text>
</comment>
<accession>A0ABT9DUW0</accession>
<keyword evidence="2" id="KW-0285">Flavoprotein</keyword>
<name>A0ABT9DUW0_9PROT</name>
<evidence type="ECO:0000256" key="4">
    <source>
        <dbReference type="ARBA" id="ARBA00023002"/>
    </source>
</evidence>
<organism evidence="6 7">
    <name type="scientific">Paracraurococcus lichenis</name>
    <dbReference type="NCBI Taxonomy" id="3064888"/>
    <lineage>
        <taxon>Bacteria</taxon>
        <taxon>Pseudomonadati</taxon>
        <taxon>Pseudomonadota</taxon>
        <taxon>Alphaproteobacteria</taxon>
        <taxon>Acetobacterales</taxon>
        <taxon>Roseomonadaceae</taxon>
        <taxon>Paracraurococcus</taxon>
    </lineage>
</organism>
<dbReference type="EMBL" id="JAUTWS010000003">
    <property type="protein sequence ID" value="MDO9707580.1"/>
    <property type="molecule type" value="Genomic_DNA"/>
</dbReference>
<dbReference type="RefSeq" id="WP_305102450.1">
    <property type="nucleotide sequence ID" value="NZ_JAUTWS010000003.1"/>
</dbReference>
<evidence type="ECO:0000256" key="1">
    <source>
        <dbReference type="ARBA" id="ARBA00001974"/>
    </source>
</evidence>
<sequence>MSASPGTTLVLGGGIMGLSAAWALARAGTAVRLVEQDGIPNPRGASCDHHRLIRHTYGAAVGTMRMVEAAFAAWDLLWSDCGERLVVDAGVLAVAEAPGGWLAESRAALRADGHAAEDLSAAEVARRFPMLSPEGIADALLLPHGGVLLADRILAALHRRCLALGVTFETARAVAVDPARARLRLADGAERGADLLLVAAGPWAPRLLPGLAGRVTASRQTVVLLEPPPGRREAWAAMPMLLDLAAEGGFYLVPPVAGTPAKIGDHRFTLRGDPEDDRAATPAEAEAILALARHRLRDLPQCRVLAARACYYEVEPRERILLEPLGPRAWVLTGTSGHGFKFGPVLGLGFARAMAAPALQAALPAWAAGEAPPPPGLLPAPG</sequence>
<dbReference type="InterPro" id="IPR006076">
    <property type="entry name" value="FAD-dep_OxRdtase"/>
</dbReference>
<protein>
    <submittedName>
        <fullName evidence="6">FAD-dependent oxidoreductase</fullName>
    </submittedName>
</protein>
<proteinExistence type="predicted"/>
<dbReference type="InterPro" id="IPR045170">
    <property type="entry name" value="MTOX"/>
</dbReference>
<keyword evidence="7" id="KW-1185">Reference proteome</keyword>
<dbReference type="Proteomes" id="UP001243009">
    <property type="component" value="Unassembled WGS sequence"/>
</dbReference>
<dbReference type="Pfam" id="PF01266">
    <property type="entry name" value="DAO"/>
    <property type="match status" value="1"/>
</dbReference>
<dbReference type="SUPFAM" id="SSF51905">
    <property type="entry name" value="FAD/NAD(P)-binding domain"/>
    <property type="match status" value="1"/>
</dbReference>
<dbReference type="PANTHER" id="PTHR10961">
    <property type="entry name" value="PEROXISOMAL SARCOSINE OXIDASE"/>
    <property type="match status" value="1"/>
</dbReference>
<dbReference type="SUPFAM" id="SSF54373">
    <property type="entry name" value="FAD-linked reductases, C-terminal domain"/>
    <property type="match status" value="1"/>
</dbReference>
<evidence type="ECO:0000259" key="5">
    <source>
        <dbReference type="Pfam" id="PF01266"/>
    </source>
</evidence>
<dbReference type="InterPro" id="IPR036188">
    <property type="entry name" value="FAD/NAD-bd_sf"/>
</dbReference>
<gene>
    <name evidence="6" type="ORF">Q7A36_04425</name>
</gene>
<evidence type="ECO:0000313" key="6">
    <source>
        <dbReference type="EMBL" id="MDO9707580.1"/>
    </source>
</evidence>